<gene>
    <name evidence="1" type="ORF">V6N12_041450</name>
</gene>
<keyword evidence="2" id="KW-1185">Reference proteome</keyword>
<protein>
    <submittedName>
        <fullName evidence="1">Uncharacterized protein</fullName>
    </submittedName>
</protein>
<evidence type="ECO:0000313" key="1">
    <source>
        <dbReference type="EMBL" id="KAK8492654.1"/>
    </source>
</evidence>
<dbReference type="Proteomes" id="UP001472677">
    <property type="component" value="Unassembled WGS sequence"/>
</dbReference>
<proteinExistence type="predicted"/>
<reference evidence="1 2" key="1">
    <citation type="journal article" date="2024" name="G3 (Bethesda)">
        <title>Genome assembly of Hibiscus sabdariffa L. provides insights into metabolisms of medicinal natural products.</title>
        <authorList>
            <person name="Kim T."/>
        </authorList>
    </citation>
    <scope>NUCLEOTIDE SEQUENCE [LARGE SCALE GENOMIC DNA]</scope>
    <source>
        <strain evidence="1">TK-2024</strain>
        <tissue evidence="1">Old leaves</tissue>
    </source>
</reference>
<sequence length="121" mass="13875">MVPITSPLKSATLCETQKGRTKKKEQYGFLQLANGVNQGRRGRDQMEHIILRANQEEDGEKKGIKEGQRQVRETLKPMNMEMKNSTKYLTYSQYMVRTCWNCSDSYSLSSKFSLTCALALL</sequence>
<dbReference type="EMBL" id="JBBPBM010000710">
    <property type="protein sequence ID" value="KAK8492654.1"/>
    <property type="molecule type" value="Genomic_DNA"/>
</dbReference>
<evidence type="ECO:0000313" key="2">
    <source>
        <dbReference type="Proteomes" id="UP001472677"/>
    </source>
</evidence>
<name>A0ABR2AI01_9ROSI</name>
<comment type="caution">
    <text evidence="1">The sequence shown here is derived from an EMBL/GenBank/DDBJ whole genome shotgun (WGS) entry which is preliminary data.</text>
</comment>
<organism evidence="1 2">
    <name type="scientific">Hibiscus sabdariffa</name>
    <name type="common">roselle</name>
    <dbReference type="NCBI Taxonomy" id="183260"/>
    <lineage>
        <taxon>Eukaryota</taxon>
        <taxon>Viridiplantae</taxon>
        <taxon>Streptophyta</taxon>
        <taxon>Embryophyta</taxon>
        <taxon>Tracheophyta</taxon>
        <taxon>Spermatophyta</taxon>
        <taxon>Magnoliopsida</taxon>
        <taxon>eudicotyledons</taxon>
        <taxon>Gunneridae</taxon>
        <taxon>Pentapetalae</taxon>
        <taxon>rosids</taxon>
        <taxon>malvids</taxon>
        <taxon>Malvales</taxon>
        <taxon>Malvaceae</taxon>
        <taxon>Malvoideae</taxon>
        <taxon>Hibiscus</taxon>
    </lineage>
</organism>
<accession>A0ABR2AI01</accession>